<keyword evidence="2" id="KW-0732">Signal</keyword>
<comment type="caution">
    <text evidence="3">The sequence shown here is derived from an EMBL/GenBank/DDBJ whole genome shotgun (WGS) entry which is preliminary data.</text>
</comment>
<reference evidence="3 4" key="1">
    <citation type="submission" date="2015-02" db="EMBL/GenBank/DDBJ databases">
        <title>Draft genome sequence of Pseudomonas stutzeri NT0128 isolated from wheat (Triticum turgidum) rhizosphere.</title>
        <authorList>
            <person name="Tovi N."/>
            <person name="Frenk S."/>
            <person name="Hadar Y."/>
            <person name="Minz D."/>
        </authorList>
    </citation>
    <scope>NUCLEOTIDE SEQUENCE [LARGE SCALE GENOMIC DNA]</scope>
    <source>
        <strain evidence="3 4">NT0128</strain>
    </source>
</reference>
<proteinExistence type="predicted"/>
<organism evidence="3 4">
    <name type="scientific">Stutzerimonas stutzeri</name>
    <name type="common">Pseudomonas stutzeri</name>
    <dbReference type="NCBI Taxonomy" id="316"/>
    <lineage>
        <taxon>Bacteria</taxon>
        <taxon>Pseudomonadati</taxon>
        <taxon>Pseudomonadota</taxon>
        <taxon>Gammaproteobacteria</taxon>
        <taxon>Pseudomonadales</taxon>
        <taxon>Pseudomonadaceae</taxon>
        <taxon>Stutzerimonas</taxon>
    </lineage>
</organism>
<dbReference type="AlphaFoldDB" id="A0A0D9AGD5"/>
<feature type="compositionally biased region" description="Basic and acidic residues" evidence="1">
    <location>
        <begin position="80"/>
        <end position="90"/>
    </location>
</feature>
<dbReference type="PATRIC" id="fig|316.101.peg.2448"/>
<evidence type="ECO:0000313" key="4">
    <source>
        <dbReference type="Proteomes" id="UP000032487"/>
    </source>
</evidence>
<protein>
    <submittedName>
        <fullName evidence="3">Uncharacterized protein</fullName>
    </submittedName>
</protein>
<dbReference type="OrthoDB" id="6891498at2"/>
<dbReference type="EMBL" id="JYHV01000034">
    <property type="protein sequence ID" value="KJH80110.1"/>
    <property type="molecule type" value="Genomic_DNA"/>
</dbReference>
<accession>A0A0D9AGD5</accession>
<dbReference type="RefSeq" id="WP_045163555.1">
    <property type="nucleotide sequence ID" value="NZ_JYHV01000034.1"/>
</dbReference>
<feature type="signal peptide" evidence="2">
    <location>
        <begin position="1"/>
        <end position="23"/>
    </location>
</feature>
<gene>
    <name evidence="3" type="ORF">UF78_17835</name>
</gene>
<evidence type="ECO:0000313" key="3">
    <source>
        <dbReference type="EMBL" id="KJH80110.1"/>
    </source>
</evidence>
<dbReference type="Proteomes" id="UP000032487">
    <property type="component" value="Unassembled WGS sequence"/>
</dbReference>
<feature type="chain" id="PRO_5002337934" evidence="2">
    <location>
        <begin position="24"/>
        <end position="108"/>
    </location>
</feature>
<feature type="region of interest" description="Disordered" evidence="1">
    <location>
        <begin position="80"/>
        <end position="108"/>
    </location>
</feature>
<sequence length="108" mass="11915">MRRYLFVSSLIASLALTASAAQAGVLINSPYWVVGLTCANNQECYAASNGSYTGSLNGARRFEDQARAVKFLNSLTSSLRDKSPRLEQHTEQQCVEPSDNRRYHGQPC</sequence>
<evidence type="ECO:0000256" key="2">
    <source>
        <dbReference type="SAM" id="SignalP"/>
    </source>
</evidence>
<evidence type="ECO:0000256" key="1">
    <source>
        <dbReference type="SAM" id="MobiDB-lite"/>
    </source>
</evidence>
<name>A0A0D9AGD5_STUST</name>